<evidence type="ECO:0000313" key="2">
    <source>
        <dbReference type="EMBL" id="MBO8437912.1"/>
    </source>
</evidence>
<evidence type="ECO:0000313" key="3">
    <source>
        <dbReference type="Proteomes" id="UP000823636"/>
    </source>
</evidence>
<dbReference type="SMART" id="SM00748">
    <property type="entry name" value="HEPN"/>
    <property type="match status" value="1"/>
</dbReference>
<dbReference type="PROSITE" id="PS50910">
    <property type="entry name" value="HEPN"/>
    <property type="match status" value="1"/>
</dbReference>
<comment type="caution">
    <text evidence="2">The sequence shown here is derived from an EMBL/GenBank/DDBJ whole genome shotgun (WGS) entry which is preliminary data.</text>
</comment>
<reference evidence="2" key="2">
    <citation type="journal article" date="2021" name="PeerJ">
        <title>Extensive microbial diversity within the chicken gut microbiome revealed by metagenomics and culture.</title>
        <authorList>
            <person name="Gilroy R."/>
            <person name="Ravi A."/>
            <person name="Getino M."/>
            <person name="Pursley I."/>
            <person name="Horton D.L."/>
            <person name="Alikhan N.F."/>
            <person name="Baker D."/>
            <person name="Gharbi K."/>
            <person name="Hall N."/>
            <person name="Watson M."/>
            <person name="Adriaenssens E.M."/>
            <person name="Foster-Nyarko E."/>
            <person name="Jarju S."/>
            <person name="Secka A."/>
            <person name="Antonio M."/>
            <person name="Oren A."/>
            <person name="Chaudhuri R.R."/>
            <person name="La Ragione R."/>
            <person name="Hildebrand F."/>
            <person name="Pallen M.J."/>
        </authorList>
    </citation>
    <scope>NUCLEOTIDE SEQUENCE</scope>
    <source>
        <strain evidence="2">G3-4614</strain>
    </source>
</reference>
<evidence type="ECO:0000259" key="1">
    <source>
        <dbReference type="PROSITE" id="PS50910"/>
    </source>
</evidence>
<feature type="domain" description="HEPN" evidence="1">
    <location>
        <begin position="9"/>
        <end position="125"/>
    </location>
</feature>
<dbReference type="InterPro" id="IPR007842">
    <property type="entry name" value="HEPN_dom"/>
</dbReference>
<protein>
    <submittedName>
        <fullName evidence="2">HEPN domain-containing protein</fullName>
    </submittedName>
</protein>
<sequence>MKKGVEYWFELSDYDYETAKVLYKSKIYMYVVFMCHQAIEKSLKAYYTAIKDVWPLKIHSLWKLTYQTGLYLKLDKEQIEFIGFLEPLNVESRYPSYRKADMTFVPDRKNCRKLLSDTLNLLEIIKKECTREGMDASVCDKQFRFSEEIRLSEPSMPDIRYMNYFMIDADTIIRAYKRRHKIIF</sequence>
<proteinExistence type="predicted"/>
<dbReference type="EMBL" id="JADIMW010000033">
    <property type="protein sequence ID" value="MBO8437912.1"/>
    <property type="molecule type" value="Genomic_DNA"/>
</dbReference>
<dbReference type="Gene3D" id="1.20.120.330">
    <property type="entry name" value="Nucleotidyltransferases domain 2"/>
    <property type="match status" value="1"/>
</dbReference>
<reference evidence="2" key="1">
    <citation type="submission" date="2020-10" db="EMBL/GenBank/DDBJ databases">
        <authorList>
            <person name="Gilroy R."/>
        </authorList>
    </citation>
    <scope>NUCLEOTIDE SEQUENCE</scope>
    <source>
        <strain evidence="2">G3-4614</strain>
    </source>
</reference>
<accession>A0A9D9E1P1</accession>
<dbReference type="SUPFAM" id="SSF81593">
    <property type="entry name" value="Nucleotidyltransferase substrate binding subunit/domain"/>
    <property type="match status" value="1"/>
</dbReference>
<organism evidence="2 3">
    <name type="scientific">Candidatus Caccoplasma merdipullorum</name>
    <dbReference type="NCBI Taxonomy" id="2840718"/>
    <lineage>
        <taxon>Bacteria</taxon>
        <taxon>Pseudomonadati</taxon>
        <taxon>Bacteroidota</taxon>
        <taxon>Bacteroidia</taxon>
        <taxon>Bacteroidales</taxon>
        <taxon>Bacteroidaceae</taxon>
        <taxon>Bacteroidaceae incertae sedis</taxon>
        <taxon>Candidatus Caccoplasma</taxon>
    </lineage>
</organism>
<name>A0A9D9E1P1_9BACT</name>
<dbReference type="Proteomes" id="UP000823636">
    <property type="component" value="Unassembled WGS sequence"/>
</dbReference>
<dbReference type="Pfam" id="PF05168">
    <property type="entry name" value="HEPN"/>
    <property type="match status" value="1"/>
</dbReference>
<gene>
    <name evidence="2" type="ORF">IAC54_03310</name>
</gene>
<dbReference type="AlphaFoldDB" id="A0A9D9E1P1"/>